<dbReference type="InterPro" id="IPR035980">
    <property type="entry name" value="Ribosomal_bS6_sf"/>
</dbReference>
<evidence type="ECO:0000313" key="3">
    <source>
        <dbReference type="Proteomes" id="UP000230903"/>
    </source>
</evidence>
<organism evidence="2 3">
    <name type="scientific">Candidatus Harrisonbacteria bacterium CG10_big_fil_rev_8_21_14_0_10_45_28</name>
    <dbReference type="NCBI Taxonomy" id="1974586"/>
    <lineage>
        <taxon>Bacteria</taxon>
        <taxon>Candidatus Harrisoniibacteriota</taxon>
    </lineage>
</organism>
<dbReference type="GO" id="GO:0006412">
    <property type="term" value="P:translation"/>
    <property type="evidence" value="ECO:0007669"/>
    <property type="project" value="InterPro"/>
</dbReference>
<dbReference type="Proteomes" id="UP000230903">
    <property type="component" value="Unassembled WGS sequence"/>
</dbReference>
<evidence type="ECO:0000256" key="1">
    <source>
        <dbReference type="SAM" id="MobiDB-lite"/>
    </source>
</evidence>
<dbReference type="Gene3D" id="3.30.70.60">
    <property type="match status" value="1"/>
</dbReference>
<dbReference type="SUPFAM" id="SSF54995">
    <property type="entry name" value="Ribosomal protein S6"/>
    <property type="match status" value="1"/>
</dbReference>
<name>A0A2H0UNL3_9BACT</name>
<feature type="region of interest" description="Disordered" evidence="1">
    <location>
        <begin position="105"/>
        <end position="134"/>
    </location>
</feature>
<protein>
    <recommendedName>
        <fullName evidence="4">30S ribosomal protein S6</fullName>
    </recommendedName>
</protein>
<sequence length="146" mass="16906">MENQENNKALYELAYLLPIGKDDAELKAILEKYGFKIVRAVASKEIKLAYTIEKQDVASFGYCILELAKDMEGYAEAVDKTTQALNLEKDILRFLFMKYEEVKKREPMSDADKAKRGKKEEIMPEVDRMDSISNEKLEETLEEILR</sequence>
<evidence type="ECO:0008006" key="4">
    <source>
        <dbReference type="Google" id="ProtNLM"/>
    </source>
</evidence>
<dbReference type="AlphaFoldDB" id="A0A2H0UNL3"/>
<dbReference type="GO" id="GO:0019843">
    <property type="term" value="F:rRNA binding"/>
    <property type="evidence" value="ECO:0007669"/>
    <property type="project" value="InterPro"/>
</dbReference>
<dbReference type="GO" id="GO:0003735">
    <property type="term" value="F:structural constituent of ribosome"/>
    <property type="evidence" value="ECO:0007669"/>
    <property type="project" value="InterPro"/>
</dbReference>
<gene>
    <name evidence="2" type="ORF">COU10_01460</name>
</gene>
<dbReference type="GO" id="GO:0005840">
    <property type="term" value="C:ribosome"/>
    <property type="evidence" value="ECO:0007669"/>
    <property type="project" value="InterPro"/>
</dbReference>
<dbReference type="EMBL" id="PFBC01000024">
    <property type="protein sequence ID" value="PIR88012.1"/>
    <property type="molecule type" value="Genomic_DNA"/>
</dbReference>
<accession>A0A2H0UNL3</accession>
<evidence type="ECO:0000313" key="2">
    <source>
        <dbReference type="EMBL" id="PIR88012.1"/>
    </source>
</evidence>
<proteinExistence type="predicted"/>
<comment type="caution">
    <text evidence="2">The sequence shown here is derived from an EMBL/GenBank/DDBJ whole genome shotgun (WGS) entry which is preliminary data.</text>
</comment>
<dbReference type="InterPro" id="IPR014717">
    <property type="entry name" value="Transl_elong_EF1B/ribsomal_bS6"/>
</dbReference>
<reference evidence="3" key="1">
    <citation type="submission" date="2017-09" db="EMBL/GenBank/DDBJ databases">
        <title>Depth-based differentiation of microbial function through sediment-hosted aquifers and enrichment of novel symbionts in the deep terrestrial subsurface.</title>
        <authorList>
            <person name="Probst A.J."/>
            <person name="Ladd B."/>
            <person name="Jarett J.K."/>
            <person name="Geller-Mcgrath D.E."/>
            <person name="Sieber C.M.K."/>
            <person name="Emerson J.B."/>
            <person name="Anantharaman K."/>
            <person name="Thomas B.C."/>
            <person name="Malmstrom R."/>
            <person name="Stieglmeier M."/>
            <person name="Klingl A."/>
            <person name="Woyke T."/>
            <person name="Ryan C.M."/>
            <person name="Banfield J.F."/>
        </authorList>
    </citation>
    <scope>NUCLEOTIDE SEQUENCE [LARGE SCALE GENOMIC DNA]</scope>
</reference>